<evidence type="ECO:0000313" key="2">
    <source>
        <dbReference type="Proteomes" id="UP000020077"/>
    </source>
</evidence>
<name>A0A080M1H3_9PROT</name>
<proteinExistence type="predicted"/>
<gene>
    <name evidence="1" type="ORF">AW09_003850</name>
</gene>
<organism evidence="1 2">
    <name type="scientific">Candidatus Accumulibacter phosphatis</name>
    <dbReference type="NCBI Taxonomy" id="327160"/>
    <lineage>
        <taxon>Bacteria</taxon>
        <taxon>Pseudomonadati</taxon>
        <taxon>Pseudomonadota</taxon>
        <taxon>Betaproteobacteria</taxon>
        <taxon>Candidatus Accumulibacter</taxon>
    </lineage>
</organism>
<dbReference type="AlphaFoldDB" id="A0A080M1H3"/>
<accession>A0A080M1H3</accession>
<evidence type="ECO:0000313" key="1">
    <source>
        <dbReference type="EMBL" id="KFB71034.1"/>
    </source>
</evidence>
<reference evidence="1 2" key="1">
    <citation type="submission" date="2014-02" db="EMBL/GenBank/DDBJ databases">
        <title>Expanding our view of genomic diversity in Candidatus Accumulibacter clades.</title>
        <authorList>
            <person name="Skennerton C.T."/>
            <person name="Barr J.J."/>
            <person name="Slater F.R."/>
            <person name="Bond P.L."/>
            <person name="Tyson G.W."/>
        </authorList>
    </citation>
    <scope>NUCLEOTIDE SEQUENCE [LARGE SCALE GENOMIC DNA]</scope>
    <source>
        <strain evidence="2">BA-91</strain>
    </source>
</reference>
<dbReference type="Proteomes" id="UP000020077">
    <property type="component" value="Unassembled WGS sequence"/>
</dbReference>
<sequence>MQFGLDFDVAQLPAQTDDILGQVEQRSLDGSHLAFNPRAGDRQLAGFVDQPVDQVGTHPQGGPLCGRFAVDFLRAGGSTLFGSRDRLVGGVFGSQFRCRRVGYLDGRICRFTMLQALDNLHDHVEGIVDVVDQLQRRTAGLLCFLHARFNGVCEFAKIHRAGHARATFERMEQSRQSAHGFTVRGIAAPGV</sequence>
<protein>
    <submittedName>
        <fullName evidence="1">Uncharacterized protein</fullName>
    </submittedName>
</protein>
<dbReference type="EMBL" id="JDVG02000605">
    <property type="protein sequence ID" value="KFB71034.1"/>
    <property type="molecule type" value="Genomic_DNA"/>
</dbReference>
<comment type="caution">
    <text evidence="1">The sequence shown here is derived from an EMBL/GenBank/DDBJ whole genome shotgun (WGS) entry which is preliminary data.</text>
</comment>